<evidence type="ECO:0008006" key="2">
    <source>
        <dbReference type="Google" id="ProtNLM"/>
    </source>
</evidence>
<dbReference type="InterPro" id="IPR021927">
    <property type="entry name" value="DUF3540"/>
</dbReference>
<organism evidence="1">
    <name type="scientific">Variovorax paradoxus</name>
    <dbReference type="NCBI Taxonomy" id="34073"/>
    <lineage>
        <taxon>Bacteria</taxon>
        <taxon>Pseudomonadati</taxon>
        <taxon>Pseudomonadota</taxon>
        <taxon>Betaproteobacteria</taxon>
        <taxon>Burkholderiales</taxon>
        <taxon>Comamonadaceae</taxon>
        <taxon>Variovorax</taxon>
    </lineage>
</organism>
<dbReference type="AlphaFoldDB" id="A0A679IYA6"/>
<dbReference type="RefSeq" id="WP_339088856.1">
    <property type="nucleotide sequence ID" value="NZ_LR743507.1"/>
</dbReference>
<dbReference type="Pfam" id="PF12059">
    <property type="entry name" value="DUF3540"/>
    <property type="match status" value="1"/>
</dbReference>
<sequence>MNNETSKRPATRRRPAAKAITGEWCVGILGTDAVGAQVVASGGLRLRAQRAASCLLEPAAGDSVACLRIAPDEVWIMAVLQREEGTANIVGCPGQMRIAVPGGALELEAARVGVRSDELDIAAQKARVASDTADLVGRQLSVVGTSLKLVGSMLSSVMDRVQHFSSSYLRTTDGIDRVAATHVEVEAMQLMRLEGEHTLVNGRELVKARGAQIHFG</sequence>
<name>A0A679IYA6_VARPD</name>
<accession>A0A679IYA6</accession>
<reference evidence="1" key="1">
    <citation type="submission" date="2019-12" db="EMBL/GenBank/DDBJ databases">
        <authorList>
            <person name="Cremers G."/>
        </authorList>
    </citation>
    <scope>NUCLEOTIDE SEQUENCE</scope>
    <source>
        <strain evidence="1">Vvax</strain>
    </source>
</reference>
<proteinExistence type="predicted"/>
<dbReference type="EMBL" id="LR743507">
    <property type="protein sequence ID" value="CAA2101237.1"/>
    <property type="molecule type" value="Genomic_DNA"/>
</dbReference>
<protein>
    <recommendedName>
        <fullName evidence="2">DUF3540 domain-containing protein</fullName>
    </recommendedName>
</protein>
<evidence type="ECO:0000313" key="1">
    <source>
        <dbReference type="EMBL" id="CAA2101237.1"/>
    </source>
</evidence>
<gene>
    <name evidence="1" type="ORF">VVAX_01144</name>
</gene>